<keyword evidence="3" id="KW-0813">Transport</keyword>
<feature type="transmembrane region" description="Helical" evidence="4">
    <location>
        <begin position="21"/>
        <end position="44"/>
    </location>
</feature>
<keyword evidence="4" id="KW-0812">Transmembrane</keyword>
<feature type="transmembrane region" description="Helical" evidence="4">
    <location>
        <begin position="224"/>
        <end position="241"/>
    </location>
</feature>
<dbReference type="RefSeq" id="WP_335425173.1">
    <property type="nucleotide sequence ID" value="NZ_JBALHR010000017.1"/>
</dbReference>
<feature type="transmembrane region" description="Helical" evidence="4">
    <location>
        <begin position="96"/>
        <end position="122"/>
    </location>
</feature>
<comment type="caution">
    <text evidence="5">The sequence shown here is derived from an EMBL/GenBank/DDBJ whole genome shotgun (WGS) entry which is preliminary data.</text>
</comment>
<keyword evidence="4" id="KW-1133">Transmembrane helix</keyword>
<proteinExistence type="inferred from homology"/>
<accession>A0ABU8BZK6</accession>
<gene>
    <name evidence="5" type="ORF">V6590_18485</name>
</gene>
<comment type="subcellular location">
    <subcellularLocation>
        <location evidence="1">Cell inner membrane</location>
        <topology evidence="1">Multi-pass membrane protein</topology>
    </subcellularLocation>
</comment>
<feature type="transmembrane region" description="Helical" evidence="4">
    <location>
        <begin position="134"/>
        <end position="157"/>
    </location>
</feature>
<feature type="transmembrane region" description="Helical" evidence="4">
    <location>
        <begin position="56"/>
        <end position="75"/>
    </location>
</feature>
<comment type="similarity">
    <text evidence="2">Belongs to the ABC-2 integral membrane protein family.</text>
</comment>
<evidence type="ECO:0000256" key="4">
    <source>
        <dbReference type="SAM" id="Phobius"/>
    </source>
</evidence>
<evidence type="ECO:0000256" key="3">
    <source>
        <dbReference type="ARBA" id="ARBA00022448"/>
    </source>
</evidence>
<reference evidence="5" key="1">
    <citation type="submission" date="2024-02" db="EMBL/GenBank/DDBJ databases">
        <title>Genome sequences of strain Gemmobacter sp. JM10B15.</title>
        <authorList>
            <person name="Zhang M."/>
        </authorList>
    </citation>
    <scope>NUCLEOTIDE SEQUENCE</scope>
    <source>
        <strain evidence="5">JM10B15</strain>
    </source>
</reference>
<feature type="transmembrane region" description="Helical" evidence="4">
    <location>
        <begin position="178"/>
        <end position="199"/>
    </location>
</feature>
<evidence type="ECO:0000313" key="5">
    <source>
        <dbReference type="EMBL" id="MEH7830142.1"/>
    </source>
</evidence>
<evidence type="ECO:0000313" key="6">
    <source>
        <dbReference type="Proteomes" id="UP001431963"/>
    </source>
</evidence>
<dbReference type="PANTHER" id="PTHR30413">
    <property type="entry name" value="INNER MEMBRANE TRANSPORT PERMEASE"/>
    <property type="match status" value="1"/>
</dbReference>
<organism evidence="5 6">
    <name type="scientific">Gemmobacter denitrificans</name>
    <dbReference type="NCBI Taxonomy" id="3123040"/>
    <lineage>
        <taxon>Bacteria</taxon>
        <taxon>Pseudomonadati</taxon>
        <taxon>Pseudomonadota</taxon>
        <taxon>Alphaproteobacteria</taxon>
        <taxon>Rhodobacterales</taxon>
        <taxon>Paracoccaceae</taxon>
        <taxon>Gemmobacter</taxon>
    </lineage>
</organism>
<keyword evidence="4" id="KW-0472">Membrane</keyword>
<dbReference type="EMBL" id="JBALHR010000017">
    <property type="protein sequence ID" value="MEH7830142.1"/>
    <property type="molecule type" value="Genomic_DNA"/>
</dbReference>
<name>A0ABU8BZK6_9RHOB</name>
<dbReference type="PANTHER" id="PTHR30413:SF8">
    <property type="entry name" value="TRANSPORT PERMEASE PROTEIN"/>
    <property type="match status" value="1"/>
</dbReference>
<keyword evidence="6" id="KW-1185">Reference proteome</keyword>
<evidence type="ECO:0000256" key="1">
    <source>
        <dbReference type="ARBA" id="ARBA00004429"/>
    </source>
</evidence>
<sequence length="257" mass="28367">MLELIFHAAVRNVRKRHGNAVMGLLLNIVQTVLLIVVFYTMMTIMGGARSAIRGDFVLYVMSGVFMFMTHTKTVGAVSGAEGPTSAMMKHAPMNTIVAIASAALSALYLQMLSLSVVLYVYHVAFTPITIHEPIGALGIVILSWASGVGIGMLIMAVKPWAPDFFGLVVQIYMRANMIASGKMFVANMMPGHILAWFFWNPLFHIIDQGRGYIFLNYHPHYTNLTYPIVITGAFIVLGLMGEHFTRKHISASWTAKQ</sequence>
<protein>
    <submittedName>
        <fullName evidence="5">ABC transporter permease</fullName>
    </submittedName>
</protein>
<dbReference type="Proteomes" id="UP001431963">
    <property type="component" value="Unassembled WGS sequence"/>
</dbReference>
<evidence type="ECO:0000256" key="2">
    <source>
        <dbReference type="ARBA" id="ARBA00007783"/>
    </source>
</evidence>